<dbReference type="GO" id="GO:0008270">
    <property type="term" value="F:zinc ion binding"/>
    <property type="evidence" value="ECO:0007669"/>
    <property type="project" value="InterPro"/>
</dbReference>
<protein>
    <submittedName>
        <fullName evidence="1">Uncharacterized protein</fullName>
    </submittedName>
</protein>
<evidence type="ECO:0000313" key="1">
    <source>
        <dbReference type="EMBL" id="KKN90910.1"/>
    </source>
</evidence>
<dbReference type="SUPFAM" id="SSF161219">
    <property type="entry name" value="CHY zinc finger-like"/>
    <property type="match status" value="1"/>
</dbReference>
<sequence>MYECLKCNNRFEKPHKTNLYLNGATKTYIICPTCSSQMIIEVLCAKCDSYKKRGTPCEEGNTTIVPFNVSCDKWTPRTKNKPKVI</sequence>
<dbReference type="AlphaFoldDB" id="A0A0F9UCK7"/>
<name>A0A0F9UCK7_9ZZZZ</name>
<dbReference type="InterPro" id="IPR037274">
    <property type="entry name" value="Znf_CHY_sf"/>
</dbReference>
<dbReference type="EMBL" id="LAZR01000107">
    <property type="protein sequence ID" value="KKN90910.1"/>
    <property type="molecule type" value="Genomic_DNA"/>
</dbReference>
<organism evidence="1">
    <name type="scientific">marine sediment metagenome</name>
    <dbReference type="NCBI Taxonomy" id="412755"/>
    <lineage>
        <taxon>unclassified sequences</taxon>
        <taxon>metagenomes</taxon>
        <taxon>ecological metagenomes</taxon>
    </lineage>
</organism>
<gene>
    <name evidence="1" type="ORF">LCGC14_0224940</name>
</gene>
<comment type="caution">
    <text evidence="1">The sequence shown here is derived from an EMBL/GenBank/DDBJ whole genome shotgun (WGS) entry which is preliminary data.</text>
</comment>
<proteinExistence type="predicted"/>
<reference evidence="1" key="1">
    <citation type="journal article" date="2015" name="Nature">
        <title>Complex archaea that bridge the gap between prokaryotes and eukaryotes.</title>
        <authorList>
            <person name="Spang A."/>
            <person name="Saw J.H."/>
            <person name="Jorgensen S.L."/>
            <person name="Zaremba-Niedzwiedzka K."/>
            <person name="Martijn J."/>
            <person name="Lind A.E."/>
            <person name="van Eijk R."/>
            <person name="Schleper C."/>
            <person name="Guy L."/>
            <person name="Ettema T.J."/>
        </authorList>
    </citation>
    <scope>NUCLEOTIDE SEQUENCE</scope>
</reference>
<accession>A0A0F9UCK7</accession>